<dbReference type="InterPro" id="IPR008875">
    <property type="entry name" value="TraX"/>
</dbReference>
<evidence type="ECO:0000256" key="1">
    <source>
        <dbReference type="SAM" id="Phobius"/>
    </source>
</evidence>
<dbReference type="EMBL" id="JACOOX010000001">
    <property type="protein sequence ID" value="MBC5661701.1"/>
    <property type="molecule type" value="Genomic_DNA"/>
</dbReference>
<dbReference type="Pfam" id="PF05857">
    <property type="entry name" value="TraX"/>
    <property type="match status" value="1"/>
</dbReference>
<comment type="caution">
    <text evidence="2">The sequence shown here is derived from an EMBL/GenBank/DDBJ whole genome shotgun (WGS) entry which is preliminary data.</text>
</comment>
<feature type="transmembrane region" description="Helical" evidence="1">
    <location>
        <begin position="224"/>
        <end position="243"/>
    </location>
</feature>
<keyword evidence="3" id="KW-1185">Reference proteome</keyword>
<proteinExistence type="predicted"/>
<feature type="transmembrane region" description="Helical" evidence="1">
    <location>
        <begin position="97"/>
        <end position="114"/>
    </location>
</feature>
<name>A0A8I0AK44_9FIRM</name>
<sequence>MDKRTETGITSNQLKLLACIFMLYDHVGLVLMNNNWIMRAVGRLAFPIFAFLLVEGYRHTSDIRKYFIRLFLFALISEVPFDLASTGQVFDLQKQNIFFTLAAGLVVLYLGKVAKWNQMGAVIGIVVIMVVSEALHFDYGMAGILLIVLIYYSTKDDTVEQVFRNAGLVTGHYPFGWKLRQNMGFAIVSAVLYFLFYGIRQLYAVLAILPISLYNGEYGRKNKVLKYTFYVFYPAHLLILYLLSKAVL</sequence>
<feature type="transmembrane region" description="Helical" evidence="1">
    <location>
        <begin position="66"/>
        <end position="85"/>
    </location>
</feature>
<evidence type="ECO:0000313" key="3">
    <source>
        <dbReference type="Proteomes" id="UP000615234"/>
    </source>
</evidence>
<protein>
    <submittedName>
        <fullName evidence="2">Conjugal transfer protein TraX</fullName>
    </submittedName>
</protein>
<organism evidence="2 3">
    <name type="scientific">Coprococcus hominis</name>
    <name type="common">ex Liu et al. 2022</name>
    <dbReference type="NCBI Taxonomy" id="2763039"/>
    <lineage>
        <taxon>Bacteria</taxon>
        <taxon>Bacillati</taxon>
        <taxon>Bacillota</taxon>
        <taxon>Clostridia</taxon>
        <taxon>Lachnospirales</taxon>
        <taxon>Lachnospiraceae</taxon>
        <taxon>Coprococcus</taxon>
    </lineage>
</organism>
<evidence type="ECO:0000313" key="2">
    <source>
        <dbReference type="EMBL" id="MBC5661701.1"/>
    </source>
</evidence>
<gene>
    <name evidence="2" type="ORF">H8S09_02135</name>
</gene>
<keyword evidence="1" id="KW-1133">Transmembrane helix</keyword>
<feature type="transmembrane region" description="Helical" evidence="1">
    <location>
        <begin position="12"/>
        <end position="30"/>
    </location>
</feature>
<feature type="transmembrane region" description="Helical" evidence="1">
    <location>
        <begin position="121"/>
        <end position="152"/>
    </location>
</feature>
<feature type="transmembrane region" description="Helical" evidence="1">
    <location>
        <begin position="183"/>
        <end position="203"/>
    </location>
</feature>
<keyword evidence="1" id="KW-0472">Membrane</keyword>
<reference evidence="2 3" key="1">
    <citation type="submission" date="2020-08" db="EMBL/GenBank/DDBJ databases">
        <title>Genome public.</title>
        <authorList>
            <person name="Liu C."/>
            <person name="Sun Q."/>
        </authorList>
    </citation>
    <scope>NUCLEOTIDE SEQUENCE [LARGE SCALE GENOMIC DNA]</scope>
    <source>
        <strain evidence="2 3">NSJ-10</strain>
    </source>
</reference>
<accession>A0A8I0AK44</accession>
<dbReference type="AlphaFoldDB" id="A0A8I0AK44"/>
<dbReference type="Proteomes" id="UP000615234">
    <property type="component" value="Unassembled WGS sequence"/>
</dbReference>
<feature type="transmembrane region" description="Helical" evidence="1">
    <location>
        <begin position="36"/>
        <end position="54"/>
    </location>
</feature>
<keyword evidence="1" id="KW-0812">Transmembrane</keyword>
<dbReference type="RefSeq" id="WP_118675515.1">
    <property type="nucleotide sequence ID" value="NZ_JACOOX010000001.1"/>
</dbReference>